<dbReference type="OrthoDB" id="8326at10239"/>
<keyword evidence="6" id="KW-0813">Transport</keyword>
<dbReference type="RefSeq" id="YP_009256565.1">
    <property type="nucleotide sequence ID" value="NC_030311.1"/>
</dbReference>
<dbReference type="GO" id="GO:0043657">
    <property type="term" value="C:host cell"/>
    <property type="evidence" value="ECO:0007669"/>
    <property type="project" value="InterPro"/>
</dbReference>
<evidence type="ECO:0000256" key="14">
    <source>
        <dbReference type="ARBA" id="ARBA00023200"/>
    </source>
</evidence>
<keyword evidence="11" id="KW-0916">Viral movement protein</keyword>
<dbReference type="GO" id="GO:0020002">
    <property type="term" value="C:host cell plasma membrane"/>
    <property type="evidence" value="ECO:0007669"/>
    <property type="project" value="UniProtKB-SubCell"/>
</dbReference>
<evidence type="ECO:0000256" key="1">
    <source>
        <dbReference type="ARBA" id="ARBA00004147"/>
    </source>
</evidence>
<dbReference type="PRINTS" id="PR00225">
    <property type="entry name" value="GEMCOATBR1"/>
</dbReference>
<keyword evidence="8" id="KW-1048">Host nucleus</keyword>
<sequence>MSFYDYKMYYTSNNKRMFSRSYPVRTPLRRKRTNYGNRNVQVSRTRKVNRRLFTEPTKVVLRKQYLEEIQHGPSFSLRSASGMTTYVTYPTRYTNGDGRAGDYIKVLNLKTSGRIRVRQNSTQGDVSMGVHDGIMGTFIMCFIRDKRPDASDGVNALPTFKDFFGSYEAAYGDVRVVDHLRERYRLMSFIKLDVSFNSLEGQRSFRHMLSISTNRYPIWASFKDSDPTNSGGNYKNISKNALLLSYAWVSERDSLCDIYSQLLLSYVG</sequence>
<dbReference type="InterPro" id="IPR000263">
    <property type="entry name" value="GV_A/BR1_coat"/>
</dbReference>
<comment type="subunit">
    <text evidence="16">Binds to single-stranded and double-stranded viral DNA. Interacts with the host nuclear shuttle interacting (NSI) protein. This interaction may allow NSP to recruit NSI monomers to the viral genome and thus regulate nuclear export of viral genome by NSP.</text>
</comment>
<keyword evidence="7" id="KW-1032">Host cell membrane</keyword>
<dbReference type="GeneID" id="27986406"/>
<evidence type="ECO:0000256" key="12">
    <source>
        <dbReference type="ARBA" id="ARBA00023125"/>
    </source>
</evidence>
<dbReference type="GO" id="GO:0005198">
    <property type="term" value="F:structural molecule activity"/>
    <property type="evidence" value="ECO:0007669"/>
    <property type="project" value="InterPro"/>
</dbReference>
<dbReference type="GO" id="GO:0051027">
    <property type="term" value="P:DNA transport"/>
    <property type="evidence" value="ECO:0007669"/>
    <property type="project" value="InterPro"/>
</dbReference>
<dbReference type="GO" id="GO:0019028">
    <property type="term" value="C:viral capsid"/>
    <property type="evidence" value="ECO:0007669"/>
    <property type="project" value="InterPro"/>
</dbReference>
<evidence type="ECO:0000256" key="9">
    <source>
        <dbReference type="ARBA" id="ARBA00022581"/>
    </source>
</evidence>
<evidence type="ECO:0000256" key="13">
    <source>
        <dbReference type="ARBA" id="ARBA00023136"/>
    </source>
</evidence>
<evidence type="ECO:0000256" key="7">
    <source>
        <dbReference type="ARBA" id="ARBA00022511"/>
    </source>
</evidence>
<evidence type="ECO:0000256" key="10">
    <source>
        <dbReference type="ARBA" id="ARBA00022870"/>
    </source>
</evidence>
<dbReference type="GO" id="GO:0030430">
    <property type="term" value="C:host cell cytoplasm"/>
    <property type="evidence" value="ECO:0007669"/>
    <property type="project" value="UniProtKB-SubCell"/>
</dbReference>
<keyword evidence="9" id="KW-0945">Host-virus interaction</keyword>
<dbReference type="Pfam" id="PF00844">
    <property type="entry name" value="Gemini_coat"/>
    <property type="match status" value="1"/>
</dbReference>
<evidence type="ECO:0000256" key="17">
    <source>
        <dbReference type="ARBA" id="ARBA00029578"/>
    </source>
</evidence>
<proteinExistence type="inferred from homology"/>
<comment type="subcellular location">
    <subcellularLocation>
        <location evidence="3">Host cell membrane</location>
        <topology evidence="3">Peripheral membrane protein</topology>
        <orientation evidence="3">Cytoplasmic side</orientation>
    </subcellularLocation>
    <subcellularLocation>
        <location evidence="2">Host cytoplasm</location>
    </subcellularLocation>
    <subcellularLocation>
        <location evidence="1">Host nucleus</location>
    </subcellularLocation>
</comment>
<evidence type="ECO:0000256" key="6">
    <source>
        <dbReference type="ARBA" id="ARBA00022448"/>
    </source>
</evidence>
<evidence type="ECO:0000313" key="21">
    <source>
        <dbReference type="Proteomes" id="UP000201419"/>
    </source>
</evidence>
<dbReference type="InterPro" id="IPR001530">
    <property type="entry name" value="Gemini_BR1"/>
</dbReference>
<evidence type="ECO:0000256" key="5">
    <source>
        <dbReference type="ARBA" id="ARBA00014908"/>
    </source>
</evidence>
<dbReference type="Proteomes" id="UP000201419">
    <property type="component" value="Genome"/>
</dbReference>
<dbReference type="EMBL" id="KU683749">
    <property type="protein sequence ID" value="ANJ70960.1"/>
    <property type="molecule type" value="Genomic_DNA"/>
</dbReference>
<keyword evidence="12" id="KW-0238">DNA-binding</keyword>
<evidence type="ECO:0000313" key="20">
    <source>
        <dbReference type="EMBL" id="ANJ70960.1"/>
    </source>
</evidence>
<organism evidence="20">
    <name type="scientific">Cotton yellow mosaic virus</name>
    <dbReference type="NCBI Taxonomy" id="79236"/>
    <lineage>
        <taxon>Viruses</taxon>
        <taxon>Monodnaviria</taxon>
        <taxon>Shotokuvirae</taxon>
        <taxon>Cressdnaviricota</taxon>
        <taxon>Repensiviricetes</taxon>
        <taxon>Geplafuvirales</taxon>
        <taxon>Geminiviridae</taxon>
        <taxon>Begomovirus</taxon>
        <taxon>Begomovirus gossypiflavi</taxon>
    </lineage>
</organism>
<evidence type="ECO:0000256" key="11">
    <source>
        <dbReference type="ARBA" id="ARBA00023031"/>
    </source>
</evidence>
<evidence type="ECO:0000256" key="3">
    <source>
        <dbReference type="ARBA" id="ARBA00004501"/>
    </source>
</evidence>
<evidence type="ECO:0000256" key="15">
    <source>
        <dbReference type="ARBA" id="ARBA00025176"/>
    </source>
</evidence>
<evidence type="ECO:0000256" key="18">
    <source>
        <dbReference type="ARBA" id="ARBA00029763"/>
    </source>
</evidence>
<dbReference type="GO" id="GO:0042025">
    <property type="term" value="C:host cell nucleus"/>
    <property type="evidence" value="ECO:0007669"/>
    <property type="project" value="UniProtKB-SubCell"/>
</dbReference>
<evidence type="ECO:0000256" key="4">
    <source>
        <dbReference type="ARBA" id="ARBA00005789"/>
    </source>
</evidence>
<evidence type="ECO:0000313" key="19">
    <source>
        <dbReference type="EMBL" id="ALO02635.1"/>
    </source>
</evidence>
<dbReference type="EMBL" id="KT454835">
    <property type="protein sequence ID" value="ALO02635.1"/>
    <property type="molecule type" value="Genomic_DNA"/>
</dbReference>
<keyword evidence="13" id="KW-0472">Membrane</keyword>
<protein>
    <recommendedName>
        <fullName evidence="5">Nuclear shuttle protein</fullName>
    </recommendedName>
    <alternativeName>
        <fullName evidence="17">Protein BR1</fullName>
    </alternativeName>
    <alternativeName>
        <fullName evidence="18">Protein BV1</fullName>
    </alternativeName>
</protein>
<evidence type="ECO:0000256" key="16">
    <source>
        <dbReference type="ARBA" id="ARBA00026026"/>
    </source>
</evidence>
<keyword evidence="14" id="KW-1035">Host cytoplasm</keyword>
<evidence type="ECO:0000256" key="8">
    <source>
        <dbReference type="ARBA" id="ARBA00022562"/>
    </source>
</evidence>
<accession>A0A191ZS65</accession>
<comment type="similarity">
    <text evidence="4">Belongs to the begomovirus nuclear shuttle protein family.</text>
</comment>
<dbReference type="GO" id="GO:0046740">
    <property type="term" value="P:transport of virus in host, cell to cell"/>
    <property type="evidence" value="ECO:0007669"/>
    <property type="project" value="UniProtKB-KW"/>
</dbReference>
<dbReference type="GO" id="GO:0003697">
    <property type="term" value="F:single-stranded DNA binding"/>
    <property type="evidence" value="ECO:0007669"/>
    <property type="project" value="InterPro"/>
</dbReference>
<keyword evidence="10" id="KW-1043">Host membrane</keyword>
<reference evidence="20 21" key="1">
    <citation type="journal article" date="2016" name="Arch. Virol.">
        <title>Complete genome sequence of a new bipartite begomovirus infecting cotton in the Republic of Benin in West Africa.</title>
        <authorList>
            <person name="Leke W.N."/>
            <person name="Khatabi B."/>
            <person name="Mignouna D.B."/>
            <person name="Brown J.K."/>
            <person name="Fondong V.N."/>
        </authorList>
    </citation>
    <scope>NUCLEOTIDE SEQUENCE</scope>
    <source>
        <strain evidence="19">Benin-Gossypium raimondii-55-14</strain>
        <strain evidence="20">BN-Gos-San1-14</strain>
    </source>
</reference>
<name>A0A191ZS65_9GEMI</name>
<evidence type="ECO:0000256" key="2">
    <source>
        <dbReference type="ARBA" id="ARBA00004192"/>
    </source>
</evidence>
<dbReference type="KEGG" id="vg:27986406"/>
<comment type="function">
    <text evidence="15">Binds to the genomic viral ssDNA, shuttles it into and out of the cell nucleus. Begomoviruses use 2 proteins to transport their DNA from cell to cell. The nuclear shuttle protein (NSP) shuttles it between nucleus and cytoplasm and the movement protein (MP) probably transports the DNA-NSP complex to the cell periphery and facilitates movement across the cell wall.</text>
</comment>